<dbReference type="GO" id="GO:0005543">
    <property type="term" value="F:phospholipid binding"/>
    <property type="evidence" value="ECO:0007669"/>
    <property type="project" value="TreeGrafter"/>
</dbReference>
<evidence type="ECO:0000256" key="6">
    <source>
        <dbReference type="ARBA" id="ARBA00023010"/>
    </source>
</evidence>
<dbReference type="OrthoDB" id="344345at2759"/>
<keyword evidence="5" id="KW-0653">Protein transport</keyword>
<dbReference type="GO" id="GO:0006606">
    <property type="term" value="P:protein import into nucleus"/>
    <property type="evidence" value="ECO:0007669"/>
    <property type="project" value="TreeGrafter"/>
</dbReference>
<dbReference type="Gene3D" id="1.20.5.170">
    <property type="match status" value="1"/>
</dbReference>
<evidence type="ECO:0000256" key="4">
    <source>
        <dbReference type="ARBA" id="ARBA00022816"/>
    </source>
</evidence>
<dbReference type="Pfam" id="PF05064">
    <property type="entry name" value="Nsp1_C"/>
    <property type="match status" value="1"/>
</dbReference>
<evidence type="ECO:0000256" key="1">
    <source>
        <dbReference type="ARBA" id="ARBA00004567"/>
    </source>
</evidence>
<comment type="similarity">
    <text evidence="2">Belongs to the nucleoporin NSP1/NUP62 family.</text>
</comment>
<feature type="domain" description="Nucleoporin NSP1-like C-terminal" evidence="9">
    <location>
        <begin position="2"/>
        <end position="95"/>
    </location>
</feature>
<dbReference type="PANTHER" id="PTHR12084">
    <property type="entry name" value="NUCLEAR PORE GLYCOPROTEIN P62-RELATED"/>
    <property type="match status" value="1"/>
</dbReference>
<protein>
    <recommendedName>
        <fullName evidence="9">Nucleoporin NSP1-like C-terminal domain-containing protein</fullName>
    </recommendedName>
</protein>
<dbReference type="InterPro" id="IPR026010">
    <property type="entry name" value="NSP1/NUP62"/>
</dbReference>
<evidence type="ECO:0000256" key="7">
    <source>
        <dbReference type="ARBA" id="ARBA00023132"/>
    </source>
</evidence>
<organism evidence="10 11">
    <name type="scientific">Chlamydomonas schloesseri</name>
    <dbReference type="NCBI Taxonomy" id="2026947"/>
    <lineage>
        <taxon>Eukaryota</taxon>
        <taxon>Viridiplantae</taxon>
        <taxon>Chlorophyta</taxon>
        <taxon>core chlorophytes</taxon>
        <taxon>Chlorophyceae</taxon>
        <taxon>CS clade</taxon>
        <taxon>Chlamydomonadales</taxon>
        <taxon>Chlamydomonadaceae</taxon>
        <taxon>Chlamydomonas</taxon>
    </lineage>
</organism>
<dbReference type="Proteomes" id="UP000613740">
    <property type="component" value="Unassembled WGS sequence"/>
</dbReference>
<evidence type="ECO:0000256" key="5">
    <source>
        <dbReference type="ARBA" id="ARBA00022927"/>
    </source>
</evidence>
<proteinExistence type="inferred from homology"/>
<name>A0A835WUW6_9CHLO</name>
<keyword evidence="8" id="KW-0539">Nucleus</keyword>
<evidence type="ECO:0000259" key="9">
    <source>
        <dbReference type="Pfam" id="PF05064"/>
    </source>
</evidence>
<sequence>MPVSLKGKNIEEIINEWNSELEEQVAAFNKHAAALAAWDRTILHNRSCLLGVEEELGVVAAGQEALDRKLAMLETHHKEVHDALASIEGEAERMCLAERQLLDGDAVERDRLYARAEALSTALVRLGEELSGVVGDVNELSGAALGDPATPLGAVVRILNNQLLALGQVEGRVSGLEGELSAMGMGPSGGGGGGGVAAGAYRLA</sequence>
<evidence type="ECO:0000313" key="10">
    <source>
        <dbReference type="EMBL" id="KAG2453857.1"/>
    </source>
</evidence>
<dbReference type="GO" id="GO:0006405">
    <property type="term" value="P:RNA export from nucleus"/>
    <property type="evidence" value="ECO:0007669"/>
    <property type="project" value="TreeGrafter"/>
</dbReference>
<dbReference type="GO" id="GO:0017056">
    <property type="term" value="F:structural constituent of nuclear pore"/>
    <property type="evidence" value="ECO:0007669"/>
    <property type="project" value="InterPro"/>
</dbReference>
<keyword evidence="6" id="KW-0811">Translocation</keyword>
<dbReference type="GO" id="GO:0051028">
    <property type="term" value="P:mRNA transport"/>
    <property type="evidence" value="ECO:0007669"/>
    <property type="project" value="UniProtKB-KW"/>
</dbReference>
<reference evidence="10" key="1">
    <citation type="journal article" date="2020" name="bioRxiv">
        <title>Comparative genomics of Chlamydomonas.</title>
        <authorList>
            <person name="Craig R.J."/>
            <person name="Hasan A.R."/>
            <person name="Ness R.W."/>
            <person name="Keightley P.D."/>
        </authorList>
    </citation>
    <scope>NUCLEOTIDE SEQUENCE</scope>
    <source>
        <strain evidence="10">CCAP 11/173</strain>
    </source>
</reference>
<gene>
    <name evidence="10" type="ORF">HYH02_002064</name>
</gene>
<dbReference type="AlphaFoldDB" id="A0A835WUW6"/>
<dbReference type="EMBL" id="JAEHOD010000003">
    <property type="protein sequence ID" value="KAG2453857.1"/>
    <property type="molecule type" value="Genomic_DNA"/>
</dbReference>
<keyword evidence="7" id="KW-0906">Nuclear pore complex</keyword>
<evidence type="ECO:0000256" key="2">
    <source>
        <dbReference type="ARBA" id="ARBA00005911"/>
    </source>
</evidence>
<keyword evidence="11" id="KW-1185">Reference proteome</keyword>
<keyword evidence="3" id="KW-0813">Transport</keyword>
<comment type="subcellular location">
    <subcellularLocation>
        <location evidence="1">Nucleus</location>
        <location evidence="1">Nuclear pore complex</location>
    </subcellularLocation>
</comment>
<dbReference type="InterPro" id="IPR007758">
    <property type="entry name" value="Nucleoporin_NSP1_C"/>
</dbReference>
<dbReference type="PANTHER" id="PTHR12084:SF0">
    <property type="entry name" value="NUCLEAR PORE GLYCOPROTEIN P62"/>
    <property type="match status" value="1"/>
</dbReference>
<dbReference type="GO" id="GO:0044613">
    <property type="term" value="C:nuclear pore central transport channel"/>
    <property type="evidence" value="ECO:0007669"/>
    <property type="project" value="TreeGrafter"/>
</dbReference>
<evidence type="ECO:0000256" key="8">
    <source>
        <dbReference type="ARBA" id="ARBA00023242"/>
    </source>
</evidence>
<keyword evidence="4" id="KW-0509">mRNA transport</keyword>
<comment type="caution">
    <text evidence="10">The sequence shown here is derived from an EMBL/GenBank/DDBJ whole genome shotgun (WGS) entry which is preliminary data.</text>
</comment>
<accession>A0A835WUW6</accession>
<evidence type="ECO:0000256" key="3">
    <source>
        <dbReference type="ARBA" id="ARBA00022448"/>
    </source>
</evidence>
<evidence type="ECO:0000313" key="11">
    <source>
        <dbReference type="Proteomes" id="UP000613740"/>
    </source>
</evidence>